<feature type="domain" description="Large ribosomal subunit protein uL11 N-terminal" evidence="11">
    <location>
        <begin position="9"/>
        <end position="66"/>
    </location>
</feature>
<evidence type="ECO:0000256" key="5">
    <source>
        <dbReference type="ARBA" id="ARBA00022980"/>
    </source>
</evidence>
<dbReference type="Proteomes" id="UP000176322">
    <property type="component" value="Unassembled WGS sequence"/>
</dbReference>
<dbReference type="GO" id="GO:0022625">
    <property type="term" value="C:cytosolic large ribosomal subunit"/>
    <property type="evidence" value="ECO:0007669"/>
    <property type="project" value="TreeGrafter"/>
</dbReference>
<dbReference type="EMBL" id="MFKO01000008">
    <property type="protein sequence ID" value="OGG41512.1"/>
    <property type="molecule type" value="Genomic_DNA"/>
</dbReference>
<comment type="subunit">
    <text evidence="7">Part of the ribosomal stalk of the 50S ribosomal subunit. Interacts with L10 and the large rRNA to form the base of the stalk. L10 forms an elongated spine to which L12 dimers bind in a sequential fashion forming a multimeric L10(L12)X complex.</text>
</comment>
<dbReference type="InterPro" id="IPR020783">
    <property type="entry name" value="Ribosomal_uL11_C"/>
</dbReference>
<dbReference type="InterPro" id="IPR000911">
    <property type="entry name" value="Ribosomal_uL11"/>
</dbReference>
<keyword evidence="3 7" id="KW-0699">rRNA-binding</keyword>
<dbReference type="Gene3D" id="1.10.10.250">
    <property type="entry name" value="Ribosomal protein L11, C-terminal domain"/>
    <property type="match status" value="1"/>
</dbReference>
<dbReference type="PANTHER" id="PTHR11661">
    <property type="entry name" value="60S RIBOSOMAL PROTEIN L12"/>
    <property type="match status" value="1"/>
</dbReference>
<evidence type="ECO:0000259" key="10">
    <source>
        <dbReference type="Pfam" id="PF00298"/>
    </source>
</evidence>
<dbReference type="FunFam" id="1.10.10.250:FF:000001">
    <property type="entry name" value="50S ribosomal protein L11"/>
    <property type="match status" value="1"/>
</dbReference>
<dbReference type="InterPro" id="IPR006519">
    <property type="entry name" value="Ribosomal_uL11_bac-typ"/>
</dbReference>
<evidence type="ECO:0000313" key="13">
    <source>
        <dbReference type="Proteomes" id="UP000176322"/>
    </source>
</evidence>
<accession>A0A1F6BXM8</accession>
<dbReference type="GO" id="GO:0070180">
    <property type="term" value="F:large ribosomal subunit rRNA binding"/>
    <property type="evidence" value="ECO:0007669"/>
    <property type="project" value="UniProtKB-UniRule"/>
</dbReference>
<comment type="PTM">
    <text evidence="7 9">One or more lysine residues are methylated.</text>
</comment>
<dbReference type="PROSITE" id="PS00359">
    <property type="entry name" value="RIBOSOMAL_L11"/>
    <property type="match status" value="1"/>
</dbReference>
<dbReference type="GO" id="GO:0006412">
    <property type="term" value="P:translation"/>
    <property type="evidence" value="ECO:0007669"/>
    <property type="project" value="UniProtKB-UniRule"/>
</dbReference>
<dbReference type="Pfam" id="PF00298">
    <property type="entry name" value="Ribosomal_L11"/>
    <property type="match status" value="1"/>
</dbReference>
<evidence type="ECO:0000256" key="3">
    <source>
        <dbReference type="ARBA" id="ARBA00022730"/>
    </source>
</evidence>
<reference evidence="12 13" key="1">
    <citation type="journal article" date="2016" name="Nat. Commun.">
        <title>Thousands of microbial genomes shed light on interconnected biogeochemical processes in an aquifer system.</title>
        <authorList>
            <person name="Anantharaman K."/>
            <person name="Brown C.T."/>
            <person name="Hug L.A."/>
            <person name="Sharon I."/>
            <person name="Castelle C.J."/>
            <person name="Probst A.J."/>
            <person name="Thomas B.C."/>
            <person name="Singh A."/>
            <person name="Wilkins M.J."/>
            <person name="Karaoz U."/>
            <person name="Brodie E.L."/>
            <person name="Williams K.H."/>
            <person name="Hubbard S.S."/>
            <person name="Banfield J.F."/>
        </authorList>
    </citation>
    <scope>NUCLEOTIDE SEQUENCE [LARGE SCALE GENOMIC DNA]</scope>
</reference>
<dbReference type="SUPFAM" id="SSF54747">
    <property type="entry name" value="Ribosomal L11/L12e N-terminal domain"/>
    <property type="match status" value="1"/>
</dbReference>
<protein>
    <recommendedName>
        <fullName evidence="7">Large ribosomal subunit protein uL11</fullName>
    </recommendedName>
</protein>
<keyword evidence="5 7" id="KW-0689">Ribosomal protein</keyword>
<feature type="domain" description="Large ribosomal subunit protein uL11 C-terminal" evidence="10">
    <location>
        <begin position="71"/>
        <end position="139"/>
    </location>
</feature>
<evidence type="ECO:0000256" key="9">
    <source>
        <dbReference type="RuleBase" id="RU003979"/>
    </source>
</evidence>
<dbReference type="Pfam" id="PF03946">
    <property type="entry name" value="Ribosomal_L11_N"/>
    <property type="match status" value="1"/>
</dbReference>
<dbReference type="GO" id="GO:0003735">
    <property type="term" value="F:structural constituent of ribosome"/>
    <property type="evidence" value="ECO:0007669"/>
    <property type="project" value="InterPro"/>
</dbReference>
<keyword evidence="6 7" id="KW-0687">Ribonucleoprotein</keyword>
<evidence type="ECO:0000256" key="8">
    <source>
        <dbReference type="RuleBase" id="RU003978"/>
    </source>
</evidence>
<keyword evidence="4 7" id="KW-0694">RNA-binding</keyword>
<evidence type="ECO:0000259" key="11">
    <source>
        <dbReference type="Pfam" id="PF03946"/>
    </source>
</evidence>
<evidence type="ECO:0000256" key="6">
    <source>
        <dbReference type="ARBA" id="ARBA00023274"/>
    </source>
</evidence>
<evidence type="ECO:0000256" key="7">
    <source>
        <dbReference type="HAMAP-Rule" id="MF_00736"/>
    </source>
</evidence>
<dbReference type="InterPro" id="IPR020785">
    <property type="entry name" value="Ribosomal_uL11_CS"/>
</dbReference>
<dbReference type="AlphaFoldDB" id="A0A1F6BXM8"/>
<dbReference type="NCBIfam" id="TIGR01632">
    <property type="entry name" value="L11_bact"/>
    <property type="match status" value="1"/>
</dbReference>
<dbReference type="CDD" id="cd00349">
    <property type="entry name" value="Ribosomal_L11"/>
    <property type="match status" value="1"/>
</dbReference>
<dbReference type="STRING" id="1798475.A2837_03360"/>
<organism evidence="12 13">
    <name type="scientific">Candidatus Kaiserbacteria bacterium RIFCSPHIGHO2_01_FULL_46_22</name>
    <dbReference type="NCBI Taxonomy" id="1798475"/>
    <lineage>
        <taxon>Bacteria</taxon>
        <taxon>Candidatus Kaiseribacteriota</taxon>
    </lineage>
</organism>
<comment type="caution">
    <text evidence="12">The sequence shown here is derived from an EMBL/GenBank/DDBJ whole genome shotgun (WGS) entry which is preliminary data.</text>
</comment>
<evidence type="ECO:0000256" key="2">
    <source>
        <dbReference type="ARBA" id="ARBA00022481"/>
    </source>
</evidence>
<gene>
    <name evidence="7" type="primary">rplK</name>
    <name evidence="12" type="ORF">A2837_03360</name>
</gene>
<comment type="similarity">
    <text evidence="1 7 8">Belongs to the universal ribosomal protein uL11 family.</text>
</comment>
<dbReference type="InterPro" id="IPR036796">
    <property type="entry name" value="Ribosomal_uL11_N_sf"/>
</dbReference>
<dbReference type="Gene3D" id="3.30.1550.10">
    <property type="entry name" value="Ribosomal protein L11/L12, N-terminal domain"/>
    <property type="match status" value="1"/>
</dbReference>
<dbReference type="InterPro" id="IPR020784">
    <property type="entry name" value="Ribosomal_uL11_N"/>
</dbReference>
<evidence type="ECO:0000313" key="12">
    <source>
        <dbReference type="EMBL" id="OGG41512.1"/>
    </source>
</evidence>
<sequence>MAKKLVKQIKVQAPGGKATPAPPLGPVLGQAGINIGEFVNQFNEQTRDQMGEIVPAVISVFDDRSFSFVLKTSPASRLILKAIGKDKGSGKNLTAKAGTITRAQVREVAEKKMVDLNAASIEAAMKTIEGTCRSMGVTVVD</sequence>
<dbReference type="InterPro" id="IPR036769">
    <property type="entry name" value="Ribosomal_uL11_C_sf"/>
</dbReference>
<name>A0A1F6BXM8_9BACT</name>
<dbReference type="HAMAP" id="MF_00736">
    <property type="entry name" value="Ribosomal_uL11"/>
    <property type="match status" value="1"/>
</dbReference>
<comment type="function">
    <text evidence="7 9">Forms part of the ribosomal stalk which helps the ribosome interact with GTP-bound translation factors.</text>
</comment>
<keyword evidence="2 7" id="KW-0488">Methylation</keyword>
<dbReference type="PANTHER" id="PTHR11661:SF1">
    <property type="entry name" value="LARGE RIBOSOMAL SUBUNIT PROTEIN UL11M"/>
    <property type="match status" value="1"/>
</dbReference>
<evidence type="ECO:0000256" key="4">
    <source>
        <dbReference type="ARBA" id="ARBA00022884"/>
    </source>
</evidence>
<dbReference type="SUPFAM" id="SSF46906">
    <property type="entry name" value="Ribosomal protein L11, C-terminal domain"/>
    <property type="match status" value="1"/>
</dbReference>
<proteinExistence type="inferred from homology"/>
<evidence type="ECO:0000256" key="1">
    <source>
        <dbReference type="ARBA" id="ARBA00010537"/>
    </source>
</evidence>
<dbReference type="SMART" id="SM00649">
    <property type="entry name" value="RL11"/>
    <property type="match status" value="1"/>
</dbReference>